<reference evidence="1" key="1">
    <citation type="submission" date="2021-02" db="EMBL/GenBank/DDBJ databases">
        <authorList>
            <consortium name="DOE Joint Genome Institute"/>
            <person name="Ahrendt S."/>
            <person name="Looney B.P."/>
            <person name="Miyauchi S."/>
            <person name="Morin E."/>
            <person name="Drula E."/>
            <person name="Courty P.E."/>
            <person name="Chicoki N."/>
            <person name="Fauchery L."/>
            <person name="Kohler A."/>
            <person name="Kuo A."/>
            <person name="Labutti K."/>
            <person name="Pangilinan J."/>
            <person name="Lipzen A."/>
            <person name="Riley R."/>
            <person name="Andreopoulos W."/>
            <person name="He G."/>
            <person name="Johnson J."/>
            <person name="Barry K.W."/>
            <person name="Grigoriev I.V."/>
            <person name="Nagy L."/>
            <person name="Hibbett D."/>
            <person name="Henrissat B."/>
            <person name="Matheny P.B."/>
            <person name="Labbe J."/>
            <person name="Martin F."/>
        </authorList>
    </citation>
    <scope>NUCLEOTIDE SEQUENCE</scope>
    <source>
        <strain evidence="1">FP105234-sp</strain>
    </source>
</reference>
<gene>
    <name evidence="1" type="ORF">FA95DRAFT_64928</name>
</gene>
<accession>A0ACB8S8H8</accession>
<keyword evidence="2" id="KW-1185">Reference proteome</keyword>
<reference evidence="1" key="2">
    <citation type="journal article" date="2022" name="New Phytol.">
        <title>Evolutionary transition to the ectomycorrhizal habit in the genomes of a hyperdiverse lineage of mushroom-forming fungi.</title>
        <authorList>
            <person name="Looney B."/>
            <person name="Miyauchi S."/>
            <person name="Morin E."/>
            <person name="Drula E."/>
            <person name="Courty P.E."/>
            <person name="Kohler A."/>
            <person name="Kuo A."/>
            <person name="LaButti K."/>
            <person name="Pangilinan J."/>
            <person name="Lipzen A."/>
            <person name="Riley R."/>
            <person name="Andreopoulos W."/>
            <person name="He G."/>
            <person name="Johnson J."/>
            <person name="Nolan M."/>
            <person name="Tritt A."/>
            <person name="Barry K.W."/>
            <person name="Grigoriev I.V."/>
            <person name="Nagy L.G."/>
            <person name="Hibbett D."/>
            <person name="Henrissat B."/>
            <person name="Matheny P.B."/>
            <person name="Labbe J."/>
            <person name="Martin F.M."/>
        </authorList>
    </citation>
    <scope>NUCLEOTIDE SEQUENCE</scope>
    <source>
        <strain evidence="1">FP105234-sp</strain>
    </source>
</reference>
<comment type="caution">
    <text evidence="1">The sequence shown here is derived from an EMBL/GenBank/DDBJ whole genome shotgun (WGS) entry which is preliminary data.</text>
</comment>
<proteinExistence type="predicted"/>
<evidence type="ECO:0000313" key="2">
    <source>
        <dbReference type="Proteomes" id="UP000814033"/>
    </source>
</evidence>
<organism evidence="1 2">
    <name type="scientific">Auriscalpium vulgare</name>
    <dbReference type="NCBI Taxonomy" id="40419"/>
    <lineage>
        <taxon>Eukaryota</taxon>
        <taxon>Fungi</taxon>
        <taxon>Dikarya</taxon>
        <taxon>Basidiomycota</taxon>
        <taxon>Agaricomycotina</taxon>
        <taxon>Agaricomycetes</taxon>
        <taxon>Russulales</taxon>
        <taxon>Auriscalpiaceae</taxon>
        <taxon>Auriscalpium</taxon>
    </lineage>
</organism>
<protein>
    <submittedName>
        <fullName evidence="1">Uncharacterized protein</fullName>
    </submittedName>
</protein>
<sequence length="106" mass="12154">MTHPTSSHRPHRRRDRPSWAGFTCCTLPDVLDECQIIIRAASRRLFRLPHIPYVMTHPTSPHRRRDRPSWARQIIIRAASRRAAVLTATHTLCYDAPDKHASAVVG</sequence>
<dbReference type="Proteomes" id="UP000814033">
    <property type="component" value="Unassembled WGS sequence"/>
</dbReference>
<name>A0ACB8S8H8_9AGAM</name>
<dbReference type="EMBL" id="MU275847">
    <property type="protein sequence ID" value="KAI0052165.1"/>
    <property type="molecule type" value="Genomic_DNA"/>
</dbReference>
<evidence type="ECO:0000313" key="1">
    <source>
        <dbReference type="EMBL" id="KAI0052165.1"/>
    </source>
</evidence>